<evidence type="ECO:0000313" key="6">
    <source>
        <dbReference type="EMBL" id="MFC4266946.1"/>
    </source>
</evidence>
<keyword evidence="2" id="KW-0238">DNA-binding</keyword>
<protein>
    <submittedName>
        <fullName evidence="6">MurR/RpiR family transcriptional regulator</fullName>
    </submittedName>
</protein>
<evidence type="ECO:0000259" key="4">
    <source>
        <dbReference type="PROSITE" id="PS51071"/>
    </source>
</evidence>
<dbReference type="PANTHER" id="PTHR30514">
    <property type="entry name" value="GLUCOKINASE"/>
    <property type="match status" value="1"/>
</dbReference>
<dbReference type="InterPro" id="IPR046348">
    <property type="entry name" value="SIS_dom_sf"/>
</dbReference>
<dbReference type="PROSITE" id="PS51464">
    <property type="entry name" value="SIS"/>
    <property type="match status" value="1"/>
</dbReference>
<name>A0ABV8R3C2_9MICC</name>
<evidence type="ECO:0000256" key="2">
    <source>
        <dbReference type="ARBA" id="ARBA00023125"/>
    </source>
</evidence>
<dbReference type="Pfam" id="PF01418">
    <property type="entry name" value="HTH_6"/>
    <property type="match status" value="1"/>
</dbReference>
<dbReference type="SUPFAM" id="SSF53697">
    <property type="entry name" value="SIS domain"/>
    <property type="match status" value="1"/>
</dbReference>
<comment type="caution">
    <text evidence="6">The sequence shown here is derived from an EMBL/GenBank/DDBJ whole genome shotgun (WGS) entry which is preliminary data.</text>
</comment>
<feature type="domain" description="HTH rpiR-type" evidence="4">
    <location>
        <begin position="1"/>
        <end position="77"/>
    </location>
</feature>
<accession>A0ABV8R3C2</accession>
<dbReference type="Proteomes" id="UP001595773">
    <property type="component" value="Unassembled WGS sequence"/>
</dbReference>
<dbReference type="InterPro" id="IPR036388">
    <property type="entry name" value="WH-like_DNA-bd_sf"/>
</dbReference>
<dbReference type="InterPro" id="IPR009057">
    <property type="entry name" value="Homeodomain-like_sf"/>
</dbReference>
<dbReference type="CDD" id="cd05013">
    <property type="entry name" value="SIS_RpiR"/>
    <property type="match status" value="1"/>
</dbReference>
<dbReference type="PANTHER" id="PTHR30514:SF1">
    <property type="entry name" value="HTH-TYPE TRANSCRIPTIONAL REGULATOR HEXR-RELATED"/>
    <property type="match status" value="1"/>
</dbReference>
<organism evidence="6 7">
    <name type="scientific">Arthrobacter cryoconiti</name>
    <dbReference type="NCBI Taxonomy" id="748907"/>
    <lineage>
        <taxon>Bacteria</taxon>
        <taxon>Bacillati</taxon>
        <taxon>Actinomycetota</taxon>
        <taxon>Actinomycetes</taxon>
        <taxon>Micrococcales</taxon>
        <taxon>Micrococcaceae</taxon>
        <taxon>Arthrobacter</taxon>
    </lineage>
</organism>
<keyword evidence="3" id="KW-0804">Transcription</keyword>
<dbReference type="InterPro" id="IPR000281">
    <property type="entry name" value="HTH_RpiR"/>
</dbReference>
<dbReference type="Pfam" id="PF01380">
    <property type="entry name" value="SIS"/>
    <property type="match status" value="1"/>
</dbReference>
<dbReference type="RefSeq" id="WP_230065838.1">
    <property type="nucleotide sequence ID" value="NZ_BAABLL010000010.1"/>
</dbReference>
<dbReference type="PROSITE" id="PS51071">
    <property type="entry name" value="HTH_RPIR"/>
    <property type="match status" value="1"/>
</dbReference>
<evidence type="ECO:0000256" key="1">
    <source>
        <dbReference type="ARBA" id="ARBA00023015"/>
    </source>
</evidence>
<keyword evidence="7" id="KW-1185">Reference proteome</keyword>
<dbReference type="SUPFAM" id="SSF46689">
    <property type="entry name" value="Homeodomain-like"/>
    <property type="match status" value="1"/>
</dbReference>
<evidence type="ECO:0000256" key="3">
    <source>
        <dbReference type="ARBA" id="ARBA00023163"/>
    </source>
</evidence>
<dbReference type="EMBL" id="JBHSCQ010000022">
    <property type="protein sequence ID" value="MFC4266946.1"/>
    <property type="molecule type" value="Genomic_DNA"/>
</dbReference>
<dbReference type="InterPro" id="IPR001347">
    <property type="entry name" value="SIS_dom"/>
</dbReference>
<dbReference type="Gene3D" id="3.40.50.10490">
    <property type="entry name" value="Glucose-6-phosphate isomerase like protein, domain 1"/>
    <property type="match status" value="1"/>
</dbReference>
<proteinExistence type="predicted"/>
<dbReference type="InterPro" id="IPR047640">
    <property type="entry name" value="RpiR-like"/>
</dbReference>
<keyword evidence="1" id="KW-0805">Transcription regulation</keyword>
<evidence type="ECO:0000259" key="5">
    <source>
        <dbReference type="PROSITE" id="PS51464"/>
    </source>
</evidence>
<sequence length="294" mass="30513">MSIQSVIHAKRGQLTPATKRVADAIIANPAVVLSHTVSELAALCATSDPSVVRFCRAVGLSGYAELRLSMATELGRETASVGEHNEPDFGDDISPVETLAQLVAKIRFTEIMGIEETTANLDLSILARAVELLTTARRITIYGVGAGAIVAEDLRYKLFRIGLCVSAFANADNALMGAALMKPGDVAVAFSHGGKTASVVEFLKVAATAGAARILVSNAPSSPAAENASLCLATMVRESAFRAGAMSSRISQLAVVDCLFVAVAQGRYELSTAALRSTRQAVMGNGADTGTSIA</sequence>
<evidence type="ECO:0000313" key="7">
    <source>
        <dbReference type="Proteomes" id="UP001595773"/>
    </source>
</evidence>
<gene>
    <name evidence="6" type="ORF">ACFOW9_15155</name>
</gene>
<dbReference type="Gene3D" id="1.10.10.10">
    <property type="entry name" value="Winged helix-like DNA-binding domain superfamily/Winged helix DNA-binding domain"/>
    <property type="match status" value="1"/>
</dbReference>
<dbReference type="InterPro" id="IPR035472">
    <property type="entry name" value="RpiR-like_SIS"/>
</dbReference>
<reference evidence="7" key="1">
    <citation type="journal article" date="2019" name="Int. J. Syst. Evol. Microbiol.">
        <title>The Global Catalogue of Microorganisms (GCM) 10K type strain sequencing project: providing services to taxonomists for standard genome sequencing and annotation.</title>
        <authorList>
            <consortium name="The Broad Institute Genomics Platform"/>
            <consortium name="The Broad Institute Genome Sequencing Center for Infectious Disease"/>
            <person name="Wu L."/>
            <person name="Ma J."/>
        </authorList>
    </citation>
    <scope>NUCLEOTIDE SEQUENCE [LARGE SCALE GENOMIC DNA]</scope>
    <source>
        <strain evidence="7">CGMCC 1.10698</strain>
    </source>
</reference>
<feature type="domain" description="SIS" evidence="5">
    <location>
        <begin position="129"/>
        <end position="269"/>
    </location>
</feature>